<dbReference type="Pfam" id="PF08423">
    <property type="entry name" value="Rad51"/>
    <property type="match status" value="1"/>
</dbReference>
<dbReference type="Proteomes" id="UP000007148">
    <property type="component" value="Unassembled WGS sequence"/>
</dbReference>
<dbReference type="OrthoDB" id="336321at2759"/>
<evidence type="ECO:0000256" key="1">
    <source>
        <dbReference type="ARBA" id="ARBA00004123"/>
    </source>
</evidence>
<accession>G4TUY9</accession>
<dbReference type="InterPro" id="IPR013632">
    <property type="entry name" value="Rad51_C"/>
</dbReference>
<dbReference type="GO" id="GO:0007131">
    <property type="term" value="P:reciprocal meiotic recombination"/>
    <property type="evidence" value="ECO:0007669"/>
    <property type="project" value="TreeGrafter"/>
</dbReference>
<dbReference type="GO" id="GO:0003697">
    <property type="term" value="F:single-stranded DNA binding"/>
    <property type="evidence" value="ECO:0007669"/>
    <property type="project" value="TreeGrafter"/>
</dbReference>
<dbReference type="PROSITE" id="PS50162">
    <property type="entry name" value="RECA_2"/>
    <property type="match status" value="1"/>
</dbReference>
<gene>
    <name evidence="4" type="ORF">PIIN_09121</name>
</gene>
<evidence type="ECO:0000259" key="3">
    <source>
        <dbReference type="PROSITE" id="PS50162"/>
    </source>
</evidence>
<dbReference type="SUPFAM" id="SSF52540">
    <property type="entry name" value="P-loop containing nucleoside triphosphate hydrolases"/>
    <property type="match status" value="1"/>
</dbReference>
<keyword evidence="2" id="KW-0539">Nucleus</keyword>
<dbReference type="InterPro" id="IPR020588">
    <property type="entry name" value="RecA_ATP-bd"/>
</dbReference>
<dbReference type="GO" id="GO:0005657">
    <property type="term" value="C:replication fork"/>
    <property type="evidence" value="ECO:0007669"/>
    <property type="project" value="TreeGrafter"/>
</dbReference>
<dbReference type="InterPro" id="IPR051988">
    <property type="entry name" value="HRR_RAD51_Paralog"/>
</dbReference>
<dbReference type="GO" id="GO:0000724">
    <property type="term" value="P:double-strand break repair via homologous recombination"/>
    <property type="evidence" value="ECO:0007669"/>
    <property type="project" value="TreeGrafter"/>
</dbReference>
<dbReference type="GO" id="GO:0140664">
    <property type="term" value="F:ATP-dependent DNA damage sensor activity"/>
    <property type="evidence" value="ECO:0007669"/>
    <property type="project" value="InterPro"/>
</dbReference>
<evidence type="ECO:0000313" key="5">
    <source>
        <dbReference type="Proteomes" id="UP000007148"/>
    </source>
</evidence>
<evidence type="ECO:0000313" key="4">
    <source>
        <dbReference type="EMBL" id="CCA75137.1"/>
    </source>
</evidence>
<dbReference type="Gene3D" id="3.40.50.300">
    <property type="entry name" value="P-loop containing nucleotide triphosphate hydrolases"/>
    <property type="match status" value="1"/>
</dbReference>
<dbReference type="eggNOG" id="KOG1433">
    <property type="taxonomic scope" value="Eukaryota"/>
</dbReference>
<organism evidence="4 5">
    <name type="scientific">Serendipita indica (strain DSM 11827)</name>
    <name type="common">Root endophyte fungus</name>
    <name type="synonym">Piriformospora indica</name>
    <dbReference type="NCBI Taxonomy" id="1109443"/>
    <lineage>
        <taxon>Eukaryota</taxon>
        <taxon>Fungi</taxon>
        <taxon>Dikarya</taxon>
        <taxon>Basidiomycota</taxon>
        <taxon>Agaricomycotina</taxon>
        <taxon>Agaricomycetes</taxon>
        <taxon>Sebacinales</taxon>
        <taxon>Serendipitaceae</taxon>
        <taxon>Serendipita</taxon>
    </lineage>
</organism>
<dbReference type="GO" id="GO:0000723">
    <property type="term" value="P:telomere maintenance"/>
    <property type="evidence" value="ECO:0007669"/>
    <property type="project" value="TreeGrafter"/>
</dbReference>
<dbReference type="OMA" id="RWPANCA"/>
<comment type="caution">
    <text evidence="4">The sequence shown here is derived from an EMBL/GenBank/DDBJ whole genome shotgun (WGS) entry which is preliminary data.</text>
</comment>
<dbReference type="HOGENOM" id="CLU_048777_0_0_1"/>
<dbReference type="InParanoid" id="G4TUY9"/>
<feature type="domain" description="RecA family profile 1" evidence="3">
    <location>
        <begin position="93"/>
        <end position="262"/>
    </location>
</feature>
<dbReference type="GO" id="GO:0033063">
    <property type="term" value="C:Rad51B-Rad51C-Rad51D-XRCC2 complex"/>
    <property type="evidence" value="ECO:0007669"/>
    <property type="project" value="TreeGrafter"/>
</dbReference>
<evidence type="ECO:0000256" key="2">
    <source>
        <dbReference type="ARBA" id="ARBA00023242"/>
    </source>
</evidence>
<dbReference type="InterPro" id="IPR027417">
    <property type="entry name" value="P-loop_NTPase"/>
</dbReference>
<dbReference type="GO" id="GO:0005524">
    <property type="term" value="F:ATP binding"/>
    <property type="evidence" value="ECO:0007669"/>
    <property type="project" value="InterPro"/>
</dbReference>
<dbReference type="PANTHER" id="PTHR46457:SF1">
    <property type="entry name" value="DNA REPAIR PROTEIN RAD51 HOMOLOG 4"/>
    <property type="match status" value="1"/>
</dbReference>
<protein>
    <recommendedName>
        <fullName evidence="3">RecA family profile 1 domain-containing protein</fullName>
    </recommendedName>
</protein>
<dbReference type="GO" id="GO:0000400">
    <property type="term" value="F:four-way junction DNA binding"/>
    <property type="evidence" value="ECO:0007669"/>
    <property type="project" value="TreeGrafter"/>
</dbReference>
<proteinExistence type="predicted"/>
<sequence length="344" mass="38180">MRLQALLPTLRSRPVDEEKLKQLLNALINLRLALPQDVVLRYSAEQLFHLLPVDCISRKQWNSLYEEITTFLVADVSKGDELYQQELLPRACQSSVCTLGLPSIDSAIDLPQDGVVELAGFAGSGKTVFLNHMVVKYLLDNEERSVMWIDTLGSFSPELASQVVEQLKAKKENDALLRLQVASCPDLASVYDILEGVETQSKDQQIVGPKLRMIVIDPITPLLGPSLSAVSSKGHAMMVTFMRYLMSLAKQYRILVFISNTATRPRPISSASLQDAMKPKPSLGPSFTYLTDVSLFLSKDEQRPGPGSRDFFRLKILKSRGKHSGDVCRFGIQNGCIITGNGRQ</sequence>
<dbReference type="GO" id="GO:0005815">
    <property type="term" value="C:microtubule organizing center"/>
    <property type="evidence" value="ECO:0007669"/>
    <property type="project" value="TreeGrafter"/>
</dbReference>
<dbReference type="PANTHER" id="PTHR46457">
    <property type="entry name" value="DNA REPAIR PROTEIN RAD51 HOMOLOG 4"/>
    <property type="match status" value="1"/>
</dbReference>
<dbReference type="STRING" id="1109443.G4TUY9"/>
<keyword evidence="5" id="KW-1185">Reference proteome</keyword>
<dbReference type="AlphaFoldDB" id="G4TUY9"/>
<dbReference type="GO" id="GO:0042148">
    <property type="term" value="P:DNA strand invasion"/>
    <property type="evidence" value="ECO:0007669"/>
    <property type="project" value="TreeGrafter"/>
</dbReference>
<comment type="subcellular location">
    <subcellularLocation>
        <location evidence="1">Nucleus</location>
    </subcellularLocation>
</comment>
<dbReference type="EMBL" id="CAFZ01000402">
    <property type="protein sequence ID" value="CCA75137.1"/>
    <property type="molecule type" value="Genomic_DNA"/>
</dbReference>
<reference evidence="4 5" key="1">
    <citation type="journal article" date="2011" name="PLoS Pathog.">
        <title>Endophytic Life Strategies Decoded by Genome and Transcriptome Analyses of the Mutualistic Root Symbiont Piriformospora indica.</title>
        <authorList>
            <person name="Zuccaro A."/>
            <person name="Lahrmann U."/>
            <person name="Guldener U."/>
            <person name="Langen G."/>
            <person name="Pfiffi S."/>
            <person name="Biedenkopf D."/>
            <person name="Wong P."/>
            <person name="Samans B."/>
            <person name="Grimm C."/>
            <person name="Basiewicz M."/>
            <person name="Murat C."/>
            <person name="Martin F."/>
            <person name="Kogel K.H."/>
        </authorList>
    </citation>
    <scope>NUCLEOTIDE SEQUENCE [LARGE SCALE GENOMIC DNA]</scope>
    <source>
        <strain evidence="4 5">DSM 11827</strain>
    </source>
</reference>
<name>G4TUY9_SERID</name>